<dbReference type="Proteomes" id="UP001396898">
    <property type="component" value="Unassembled WGS sequence"/>
</dbReference>
<sequence length="107" mass="12011">MTSVHPKDLIKDDPELRWLNFTCLPSWKTRSKERHVARTERPEYAIALGLPPNARWASVMLQLREGMLRNEPGRTTLEAGAVTEAAKATGKRVCRRAATAKASRINS</sequence>
<gene>
    <name evidence="1" type="ORF">PG991_013234</name>
</gene>
<evidence type="ECO:0000313" key="2">
    <source>
        <dbReference type="Proteomes" id="UP001396898"/>
    </source>
</evidence>
<reference evidence="1 2" key="1">
    <citation type="submission" date="2023-01" db="EMBL/GenBank/DDBJ databases">
        <title>Analysis of 21 Apiospora genomes using comparative genomics revels a genus with tremendous synthesis potential of carbohydrate active enzymes and secondary metabolites.</title>
        <authorList>
            <person name="Sorensen T."/>
        </authorList>
    </citation>
    <scope>NUCLEOTIDE SEQUENCE [LARGE SCALE GENOMIC DNA]</scope>
    <source>
        <strain evidence="1 2">CBS 20057</strain>
    </source>
</reference>
<organism evidence="1 2">
    <name type="scientific">Apiospora marii</name>
    <dbReference type="NCBI Taxonomy" id="335849"/>
    <lineage>
        <taxon>Eukaryota</taxon>
        <taxon>Fungi</taxon>
        <taxon>Dikarya</taxon>
        <taxon>Ascomycota</taxon>
        <taxon>Pezizomycotina</taxon>
        <taxon>Sordariomycetes</taxon>
        <taxon>Xylariomycetidae</taxon>
        <taxon>Amphisphaeriales</taxon>
        <taxon>Apiosporaceae</taxon>
        <taxon>Apiospora</taxon>
    </lineage>
</organism>
<keyword evidence="2" id="KW-1185">Reference proteome</keyword>
<proteinExistence type="predicted"/>
<dbReference type="EMBL" id="JAQQWI010000018">
    <property type="protein sequence ID" value="KAK8001012.1"/>
    <property type="molecule type" value="Genomic_DNA"/>
</dbReference>
<comment type="caution">
    <text evidence="1">The sequence shown here is derived from an EMBL/GenBank/DDBJ whole genome shotgun (WGS) entry which is preliminary data.</text>
</comment>
<evidence type="ECO:0000313" key="1">
    <source>
        <dbReference type="EMBL" id="KAK8001012.1"/>
    </source>
</evidence>
<accession>A0ABR1R5K9</accession>
<protein>
    <submittedName>
        <fullName evidence="1">Uncharacterized protein</fullName>
    </submittedName>
</protein>
<name>A0ABR1R5K9_9PEZI</name>